<dbReference type="PANTHER" id="PTHR43280">
    <property type="entry name" value="ARAC-FAMILY TRANSCRIPTIONAL REGULATOR"/>
    <property type="match status" value="1"/>
</dbReference>
<dbReference type="PANTHER" id="PTHR43280:SF2">
    <property type="entry name" value="HTH-TYPE TRANSCRIPTIONAL REGULATOR EXSA"/>
    <property type="match status" value="1"/>
</dbReference>
<dbReference type="Gene3D" id="1.10.10.60">
    <property type="entry name" value="Homeodomain-like"/>
    <property type="match status" value="1"/>
</dbReference>
<dbReference type="InterPro" id="IPR018062">
    <property type="entry name" value="HTH_AraC-typ_CS"/>
</dbReference>
<dbReference type="InterPro" id="IPR054015">
    <property type="entry name" value="ExsA-like_N"/>
</dbReference>
<dbReference type="InterPro" id="IPR018060">
    <property type="entry name" value="HTH_AraC"/>
</dbReference>
<evidence type="ECO:0000256" key="2">
    <source>
        <dbReference type="ARBA" id="ARBA00023125"/>
    </source>
</evidence>
<dbReference type="PROSITE" id="PS00041">
    <property type="entry name" value="HTH_ARAC_FAMILY_1"/>
    <property type="match status" value="1"/>
</dbReference>
<dbReference type="EMBL" id="JRGF01000015">
    <property type="protein sequence ID" value="KHE41100.1"/>
    <property type="molecule type" value="Genomic_DNA"/>
</dbReference>
<feature type="domain" description="HTH araC/xylS-type" evidence="4">
    <location>
        <begin position="184"/>
        <end position="282"/>
    </location>
</feature>
<keyword evidence="3" id="KW-0804">Transcription</keyword>
<name>A0ABR4YH62_9BACT</name>
<reference evidence="5 6" key="1">
    <citation type="submission" date="2014-09" db="EMBL/GenBank/DDBJ databases">
        <title>Alistipes sp. 627, sp. nov., a novel member of the family Rikenellaceae isolated from human faeces.</title>
        <authorList>
            <person name="Shkoporov A.N."/>
            <person name="Chaplin A.V."/>
            <person name="Motuzova O.V."/>
            <person name="Kafarskaia L.I."/>
            <person name="Khokhlova E.V."/>
            <person name="Efimov B.A."/>
        </authorList>
    </citation>
    <scope>NUCLEOTIDE SEQUENCE [LARGE SCALE GENOMIC DNA]</scope>
    <source>
        <strain evidence="5 6">627</strain>
    </source>
</reference>
<dbReference type="SUPFAM" id="SSF46689">
    <property type="entry name" value="Homeodomain-like"/>
    <property type="match status" value="1"/>
</dbReference>
<dbReference type="InterPro" id="IPR009057">
    <property type="entry name" value="Homeodomain-like_sf"/>
</dbReference>
<evidence type="ECO:0000259" key="4">
    <source>
        <dbReference type="PROSITE" id="PS01124"/>
    </source>
</evidence>
<evidence type="ECO:0000256" key="1">
    <source>
        <dbReference type="ARBA" id="ARBA00023015"/>
    </source>
</evidence>
<keyword evidence="2" id="KW-0238">DNA-binding</keyword>
<dbReference type="PROSITE" id="PS01124">
    <property type="entry name" value="HTH_ARAC_FAMILY_2"/>
    <property type="match status" value="1"/>
</dbReference>
<gene>
    <name evidence="5" type="ORF">LG35_09295</name>
</gene>
<dbReference type="RefSeq" id="WP_035474185.1">
    <property type="nucleotide sequence ID" value="NZ_JRGF01000015.1"/>
</dbReference>
<dbReference type="SUPFAM" id="SSF51215">
    <property type="entry name" value="Regulatory protein AraC"/>
    <property type="match status" value="1"/>
</dbReference>
<dbReference type="InterPro" id="IPR037923">
    <property type="entry name" value="HTH-like"/>
</dbReference>
<accession>A0ABR4YH62</accession>
<evidence type="ECO:0000313" key="5">
    <source>
        <dbReference type="EMBL" id="KHE41100.1"/>
    </source>
</evidence>
<sequence>MDSKTQQTRQPVITKTVQTQRIGIQVYAISRYAIGYVMRGRKYIYYGDTRYEVKQGDLFYLDIGNHYIEDIPEEGKPYEQITLFYSPENLHEILTTLSINYQLEIDSAHSCSACDTDLSHVSYPAWNMVKHFFSNVNQYLKEDLFSEAPTAEKLKTTELVYLILSNPECCIKSRILNDANMAAEGFEQIIQQHIFDGLSTEELAALCHKSLTSFKKEFVKHFHEPPHKWFLKRRLTHSRLLLVSTNKSIADIASECRFTNTSHYIKLFKQEYGVTPAVYRNNQRGMTAKRHEEAEQELAYN</sequence>
<dbReference type="Pfam" id="PF12833">
    <property type="entry name" value="HTH_18"/>
    <property type="match status" value="1"/>
</dbReference>
<evidence type="ECO:0000256" key="3">
    <source>
        <dbReference type="ARBA" id="ARBA00023163"/>
    </source>
</evidence>
<dbReference type="Proteomes" id="UP000030889">
    <property type="component" value="Unassembled WGS sequence"/>
</dbReference>
<organism evidence="5 6">
    <name type="scientific">Alistipes inops</name>
    <dbReference type="NCBI Taxonomy" id="1501391"/>
    <lineage>
        <taxon>Bacteria</taxon>
        <taxon>Pseudomonadati</taxon>
        <taxon>Bacteroidota</taxon>
        <taxon>Bacteroidia</taxon>
        <taxon>Bacteroidales</taxon>
        <taxon>Rikenellaceae</taxon>
        <taxon>Alistipes</taxon>
    </lineage>
</organism>
<evidence type="ECO:0000313" key="6">
    <source>
        <dbReference type="Proteomes" id="UP000030889"/>
    </source>
</evidence>
<proteinExistence type="predicted"/>
<dbReference type="Pfam" id="PF22200">
    <property type="entry name" value="ExsA_N"/>
    <property type="match status" value="1"/>
</dbReference>
<comment type="caution">
    <text evidence="5">The sequence shown here is derived from an EMBL/GenBank/DDBJ whole genome shotgun (WGS) entry which is preliminary data.</text>
</comment>
<keyword evidence="6" id="KW-1185">Reference proteome</keyword>
<dbReference type="SMART" id="SM00342">
    <property type="entry name" value="HTH_ARAC"/>
    <property type="match status" value="1"/>
</dbReference>
<keyword evidence="1" id="KW-0805">Transcription regulation</keyword>
<protein>
    <submittedName>
        <fullName evidence="5">AraC family transcriptional regulator</fullName>
    </submittedName>
</protein>